<keyword evidence="1" id="KW-0812">Transmembrane</keyword>
<evidence type="ECO:0000313" key="2">
    <source>
        <dbReference type="EMBL" id="MBU2691110.1"/>
    </source>
</evidence>
<comment type="caution">
    <text evidence="2">The sequence shown here is derived from an EMBL/GenBank/DDBJ whole genome shotgun (WGS) entry which is preliminary data.</text>
</comment>
<reference evidence="2" key="1">
    <citation type="submission" date="2021-05" db="EMBL/GenBank/DDBJ databases">
        <title>Energy efficiency and biological interactions define the core microbiome of deep oligotrophic groundwater.</title>
        <authorList>
            <person name="Mehrshad M."/>
            <person name="Lopez-Fernandez M."/>
            <person name="Bell E."/>
            <person name="Bernier-Latmani R."/>
            <person name="Bertilsson S."/>
            <person name="Dopson M."/>
        </authorList>
    </citation>
    <scope>NUCLEOTIDE SEQUENCE</scope>
    <source>
        <strain evidence="2">Modern_marine.mb.64</strain>
    </source>
</reference>
<evidence type="ECO:0000313" key="3">
    <source>
        <dbReference type="Proteomes" id="UP000777784"/>
    </source>
</evidence>
<proteinExistence type="predicted"/>
<feature type="transmembrane region" description="Helical" evidence="1">
    <location>
        <begin position="31"/>
        <end position="56"/>
    </location>
</feature>
<dbReference type="EMBL" id="JAHJDP010000044">
    <property type="protein sequence ID" value="MBU2691110.1"/>
    <property type="molecule type" value="Genomic_DNA"/>
</dbReference>
<sequence>MAALAVGLLLLCFHWIDGQFGISYHRNGKFFYVAMTTLPAVLVISFSSLAIGVIRAQSLASRYKIWISKSESIISAAGKILGAFGAILLIVFLALFLFYIAWGLTFVWPINRGL</sequence>
<accession>A0A948RUH5</accession>
<feature type="transmembrane region" description="Helical" evidence="1">
    <location>
        <begin position="77"/>
        <end position="102"/>
    </location>
</feature>
<keyword evidence="1" id="KW-1133">Transmembrane helix</keyword>
<gene>
    <name evidence="2" type="ORF">KJ970_09280</name>
</gene>
<dbReference type="AlphaFoldDB" id="A0A948RUH5"/>
<evidence type="ECO:0000256" key="1">
    <source>
        <dbReference type="SAM" id="Phobius"/>
    </source>
</evidence>
<name>A0A948RUH5_UNCEI</name>
<dbReference type="Proteomes" id="UP000777784">
    <property type="component" value="Unassembled WGS sequence"/>
</dbReference>
<organism evidence="2 3">
    <name type="scientific">Eiseniibacteriota bacterium</name>
    <dbReference type="NCBI Taxonomy" id="2212470"/>
    <lineage>
        <taxon>Bacteria</taxon>
        <taxon>Candidatus Eiseniibacteriota</taxon>
    </lineage>
</organism>
<protein>
    <submittedName>
        <fullName evidence="2">Uncharacterized protein</fullName>
    </submittedName>
</protein>
<keyword evidence="1" id="KW-0472">Membrane</keyword>